<dbReference type="GO" id="GO:0047464">
    <property type="term" value="F:heparosan-N-sulfate-glucuronate 5-epimerase activity"/>
    <property type="evidence" value="ECO:0007669"/>
    <property type="project" value="UniProtKB-EC"/>
</dbReference>
<comment type="similarity">
    <text evidence="5">Belongs to the D-glucuronyl C5-epimerase family.</text>
</comment>
<comment type="catalytic activity">
    <reaction evidence="1">
        <text>[heparosan-N-sulfate](n) = [heparan-N-sulfate](n)</text>
        <dbReference type="Rhea" id="RHEA:20197"/>
        <dbReference type="Rhea" id="RHEA-COMP:9556"/>
        <dbReference type="Rhea" id="RHEA-COMP:9557"/>
        <dbReference type="ChEBI" id="CHEBI:58041"/>
        <dbReference type="ChEBI" id="CHEBI:58287"/>
        <dbReference type="EC" id="5.1.3.17"/>
    </reaction>
</comment>
<evidence type="ECO:0000256" key="3">
    <source>
        <dbReference type="ARBA" id="ARBA00004841"/>
    </source>
</evidence>
<evidence type="ECO:0000256" key="12">
    <source>
        <dbReference type="ARBA" id="ARBA00037847"/>
    </source>
</evidence>
<dbReference type="GO" id="GO:0015012">
    <property type="term" value="P:heparan sulfate proteoglycan biosynthetic process"/>
    <property type="evidence" value="ECO:0007669"/>
    <property type="project" value="InterPro"/>
</dbReference>
<evidence type="ECO:0000313" key="15">
    <source>
        <dbReference type="EMBL" id="VVC98608.1"/>
    </source>
</evidence>
<keyword evidence="9" id="KW-1133">Transmembrane helix</keyword>
<name>A0A5E4QLS6_9NEOP</name>
<dbReference type="InterPro" id="IPR010598">
    <property type="entry name" value="C5-epim_C"/>
</dbReference>
<evidence type="ECO:0000256" key="9">
    <source>
        <dbReference type="ARBA" id="ARBA00022989"/>
    </source>
</evidence>
<evidence type="ECO:0000256" key="6">
    <source>
        <dbReference type="ARBA" id="ARBA00012087"/>
    </source>
</evidence>
<dbReference type="InterPro" id="IPR059154">
    <property type="entry name" value="Glce_b_sandwich"/>
</dbReference>
<dbReference type="Proteomes" id="UP000324832">
    <property type="component" value="Unassembled WGS sequence"/>
</dbReference>
<keyword evidence="11" id="KW-0413">Isomerase</keyword>
<keyword evidence="7" id="KW-0812">Transmembrane</keyword>
<reference evidence="15 16" key="1">
    <citation type="submission" date="2017-07" db="EMBL/GenBank/DDBJ databases">
        <authorList>
            <person name="Talla V."/>
            <person name="Backstrom N."/>
        </authorList>
    </citation>
    <scope>NUCLEOTIDE SEQUENCE [LARGE SCALE GENOMIC DNA]</scope>
</reference>
<dbReference type="PANTHER" id="PTHR13174:SF3">
    <property type="entry name" value="D-GLUCURONYL C5-EPIMERASE"/>
    <property type="match status" value="1"/>
</dbReference>
<evidence type="ECO:0000256" key="8">
    <source>
        <dbReference type="ARBA" id="ARBA00022968"/>
    </source>
</evidence>
<comment type="pathway">
    <text evidence="3">Glycan metabolism; heparin biosynthesis.</text>
</comment>
<keyword evidence="10" id="KW-0472">Membrane</keyword>
<dbReference type="AlphaFoldDB" id="A0A5E4QLS6"/>
<protein>
    <recommendedName>
        <fullName evidence="6">heparosan-N-sulfate-glucuronate 5-epimerase</fullName>
        <ecNumber evidence="6">5.1.3.17</ecNumber>
    </recommendedName>
</protein>
<evidence type="ECO:0000256" key="4">
    <source>
        <dbReference type="ARBA" id="ARBA00005093"/>
    </source>
</evidence>
<dbReference type="Pfam" id="PF21174">
    <property type="entry name" value="Glce_b_sandwich"/>
    <property type="match status" value="1"/>
</dbReference>
<evidence type="ECO:0000256" key="7">
    <source>
        <dbReference type="ARBA" id="ARBA00022692"/>
    </source>
</evidence>
<gene>
    <name evidence="15" type="ORF">LSINAPIS_LOCUS9654</name>
</gene>
<comment type="pathway">
    <text evidence="4">Glycan metabolism; heparan sulfate biosynthesis.</text>
</comment>
<evidence type="ECO:0000256" key="5">
    <source>
        <dbReference type="ARBA" id="ARBA00005584"/>
    </source>
</evidence>
<proteinExistence type="inferred from homology"/>
<dbReference type="EMBL" id="FZQP02003667">
    <property type="protein sequence ID" value="VVC98608.1"/>
    <property type="molecule type" value="Genomic_DNA"/>
</dbReference>
<sequence>VITMMLMRLNMRVILAALCGGVLLITIYWSRCGDFTHRPSNCNRGEDLECIINGEYSVWCRRHRDEVLVPFSFIRKYFEVYGKLTSVDGVEKFEWSHSYGKVYHPKKKYDPRGTFTTFENYNVEVRDRVKCISGVEGVPVSTQWEPRGYFYPTQVAQFGLAHYSKNLTEPEPRVTVLDDGDEHAPGWTCSQDATMTREYDSELKAKVMEFRTSEQAASQVWLSVNISQDFVVSVDLLLKPNSSMTIVLQNKDKKETGHGISVLSRAYHRSGDAAYLRAARRALRPLDAPPLKALWMDRYGENSISPAKKMFDEGMVSLKALLPLFDTGSGSFYDLRHFTLGVSPNIARWDYHATHVNQLYLLAGLDPDPILINTARRWQGYMQGKRAAHN</sequence>
<dbReference type="PANTHER" id="PTHR13174">
    <property type="entry name" value="D-GLUCURONYL C5-EPIMERASE"/>
    <property type="match status" value="1"/>
</dbReference>
<feature type="non-terminal residue" evidence="15">
    <location>
        <position position="1"/>
    </location>
</feature>
<dbReference type="GO" id="GO:0030210">
    <property type="term" value="P:heparin proteoglycan biosynthetic process"/>
    <property type="evidence" value="ECO:0007669"/>
    <property type="project" value="UniProtKB-UniPathway"/>
</dbReference>
<accession>A0A5E4QLS6</accession>
<organism evidence="15 16">
    <name type="scientific">Leptidea sinapis</name>
    <dbReference type="NCBI Taxonomy" id="189913"/>
    <lineage>
        <taxon>Eukaryota</taxon>
        <taxon>Metazoa</taxon>
        <taxon>Ecdysozoa</taxon>
        <taxon>Arthropoda</taxon>
        <taxon>Hexapoda</taxon>
        <taxon>Insecta</taxon>
        <taxon>Pterygota</taxon>
        <taxon>Neoptera</taxon>
        <taxon>Endopterygota</taxon>
        <taxon>Lepidoptera</taxon>
        <taxon>Glossata</taxon>
        <taxon>Ditrysia</taxon>
        <taxon>Papilionoidea</taxon>
        <taxon>Pieridae</taxon>
        <taxon>Dismorphiinae</taxon>
        <taxon>Leptidea</taxon>
    </lineage>
</organism>
<evidence type="ECO:0000256" key="2">
    <source>
        <dbReference type="ARBA" id="ARBA00004606"/>
    </source>
</evidence>
<dbReference type="Pfam" id="PF06662">
    <property type="entry name" value="C5-epim_C"/>
    <property type="match status" value="1"/>
</dbReference>
<evidence type="ECO:0000256" key="10">
    <source>
        <dbReference type="ARBA" id="ARBA00023136"/>
    </source>
</evidence>
<feature type="domain" description="D-glucuronyl C5-epimerase beta-sandwich" evidence="14">
    <location>
        <begin position="205"/>
        <end position="256"/>
    </location>
</feature>
<evidence type="ECO:0000256" key="11">
    <source>
        <dbReference type="ARBA" id="ARBA00023235"/>
    </source>
</evidence>
<feature type="domain" description="D-glucuronyl C5-epimerase C-terminal" evidence="13">
    <location>
        <begin position="305"/>
        <end position="379"/>
    </location>
</feature>
<dbReference type="UniPathway" id="UPA00862"/>
<evidence type="ECO:0000313" key="16">
    <source>
        <dbReference type="Proteomes" id="UP000324832"/>
    </source>
</evidence>
<evidence type="ECO:0000259" key="14">
    <source>
        <dbReference type="Pfam" id="PF21174"/>
    </source>
</evidence>
<dbReference type="InterPro" id="IPR039721">
    <property type="entry name" value="C5-epimerase"/>
</dbReference>
<keyword evidence="16" id="KW-1185">Reference proteome</keyword>
<comment type="subcellular location">
    <subcellularLocation>
        <location evidence="12">Endomembrane system</location>
        <topology evidence="12">Single-pass membrane protein</topology>
    </subcellularLocation>
    <subcellularLocation>
        <location evidence="2">Membrane</location>
        <topology evidence="2">Single-pass type II membrane protein</topology>
    </subcellularLocation>
</comment>
<evidence type="ECO:0000259" key="13">
    <source>
        <dbReference type="Pfam" id="PF06662"/>
    </source>
</evidence>
<evidence type="ECO:0000256" key="1">
    <source>
        <dbReference type="ARBA" id="ARBA00000434"/>
    </source>
</evidence>
<dbReference type="GO" id="GO:0005794">
    <property type="term" value="C:Golgi apparatus"/>
    <property type="evidence" value="ECO:0007669"/>
    <property type="project" value="TreeGrafter"/>
</dbReference>
<dbReference type="EC" id="5.1.3.17" evidence="6"/>
<keyword evidence="8" id="KW-0735">Signal-anchor</keyword>